<reference evidence="7" key="1">
    <citation type="submission" date="2022-07" db="EMBL/GenBank/DDBJ databases">
        <title>Genome Sequence of Agrocybe chaxingu.</title>
        <authorList>
            <person name="Buettner E."/>
        </authorList>
    </citation>
    <scope>NUCLEOTIDE SEQUENCE</scope>
    <source>
        <strain evidence="7">MP-N11</strain>
    </source>
</reference>
<dbReference type="PROSITE" id="PS51469">
    <property type="entry name" value="SUN"/>
    <property type="match status" value="1"/>
</dbReference>
<dbReference type="GO" id="GO:0043495">
    <property type="term" value="F:protein-membrane adaptor activity"/>
    <property type="evidence" value="ECO:0007669"/>
    <property type="project" value="TreeGrafter"/>
</dbReference>
<sequence length="194" mass="22166">MPNSIVLTSMTKLPGSSSLPSIRYLPPRTSPNHPFESHRIASHRLFPPLLIARNPPRHAQRPREMEVWGMVEGKDNIGRLKAWKDERAARKEMGQVDEYESVAYPKTLPKHPEYIRLANFTYDIHAPQYMQTFPVDPEVKALGIDFGIVALRVLNNWGRDEYTCLYRFRVHGQRIGEIPEPYSGRVEGGSDASS</sequence>
<dbReference type="Proteomes" id="UP001148786">
    <property type="component" value="Unassembled WGS sequence"/>
</dbReference>
<evidence type="ECO:0000313" key="8">
    <source>
        <dbReference type="Proteomes" id="UP001148786"/>
    </source>
</evidence>
<dbReference type="GO" id="GO:0005635">
    <property type="term" value="C:nuclear envelope"/>
    <property type="evidence" value="ECO:0007669"/>
    <property type="project" value="TreeGrafter"/>
</dbReference>
<protein>
    <recommendedName>
        <fullName evidence="6">SUN domain-containing protein</fullName>
    </recommendedName>
</protein>
<evidence type="ECO:0000256" key="3">
    <source>
        <dbReference type="ARBA" id="ARBA00022989"/>
    </source>
</evidence>
<feature type="compositionally biased region" description="Polar residues" evidence="5">
    <location>
        <begin position="1"/>
        <end position="20"/>
    </location>
</feature>
<evidence type="ECO:0000256" key="4">
    <source>
        <dbReference type="ARBA" id="ARBA00023136"/>
    </source>
</evidence>
<comment type="subcellular location">
    <subcellularLocation>
        <location evidence="1">Membrane</location>
    </subcellularLocation>
</comment>
<evidence type="ECO:0000256" key="1">
    <source>
        <dbReference type="ARBA" id="ARBA00004370"/>
    </source>
</evidence>
<keyword evidence="8" id="KW-1185">Reference proteome</keyword>
<organism evidence="7 8">
    <name type="scientific">Agrocybe chaxingu</name>
    <dbReference type="NCBI Taxonomy" id="84603"/>
    <lineage>
        <taxon>Eukaryota</taxon>
        <taxon>Fungi</taxon>
        <taxon>Dikarya</taxon>
        <taxon>Basidiomycota</taxon>
        <taxon>Agaricomycotina</taxon>
        <taxon>Agaricomycetes</taxon>
        <taxon>Agaricomycetidae</taxon>
        <taxon>Agaricales</taxon>
        <taxon>Agaricineae</taxon>
        <taxon>Strophariaceae</taxon>
        <taxon>Agrocybe</taxon>
    </lineage>
</organism>
<feature type="region of interest" description="Disordered" evidence="5">
    <location>
        <begin position="1"/>
        <end position="21"/>
    </location>
</feature>
<accession>A0A9W8K2Z4</accession>
<evidence type="ECO:0000256" key="5">
    <source>
        <dbReference type="SAM" id="MobiDB-lite"/>
    </source>
</evidence>
<evidence type="ECO:0000256" key="2">
    <source>
        <dbReference type="ARBA" id="ARBA00022692"/>
    </source>
</evidence>
<dbReference type="Pfam" id="PF07738">
    <property type="entry name" value="Sad1_UNC"/>
    <property type="match status" value="1"/>
</dbReference>
<dbReference type="PANTHER" id="PTHR12911">
    <property type="entry name" value="SAD1/UNC-84-LIKE PROTEIN-RELATED"/>
    <property type="match status" value="1"/>
</dbReference>
<dbReference type="InterPro" id="IPR012919">
    <property type="entry name" value="SUN_dom"/>
</dbReference>
<keyword evidence="4" id="KW-0472">Membrane</keyword>
<dbReference type="AlphaFoldDB" id="A0A9W8K2Z4"/>
<dbReference type="PANTHER" id="PTHR12911:SF8">
    <property type="entry name" value="KLAROID PROTEIN-RELATED"/>
    <property type="match status" value="1"/>
</dbReference>
<evidence type="ECO:0000313" key="7">
    <source>
        <dbReference type="EMBL" id="KAJ3510976.1"/>
    </source>
</evidence>
<keyword evidence="2" id="KW-0812">Transmembrane</keyword>
<evidence type="ECO:0000259" key="6">
    <source>
        <dbReference type="PROSITE" id="PS51469"/>
    </source>
</evidence>
<dbReference type="Gene3D" id="2.60.120.260">
    <property type="entry name" value="Galactose-binding domain-like"/>
    <property type="match status" value="1"/>
</dbReference>
<dbReference type="OrthoDB" id="342281at2759"/>
<comment type="caution">
    <text evidence="7">The sequence shown here is derived from an EMBL/GenBank/DDBJ whole genome shotgun (WGS) entry which is preliminary data.</text>
</comment>
<dbReference type="EMBL" id="JANKHO010000358">
    <property type="protein sequence ID" value="KAJ3510976.1"/>
    <property type="molecule type" value="Genomic_DNA"/>
</dbReference>
<keyword evidence="3" id="KW-1133">Transmembrane helix</keyword>
<proteinExistence type="predicted"/>
<feature type="domain" description="SUN" evidence="6">
    <location>
        <begin position="1"/>
        <end position="175"/>
    </location>
</feature>
<dbReference type="GO" id="GO:0016020">
    <property type="term" value="C:membrane"/>
    <property type="evidence" value="ECO:0007669"/>
    <property type="project" value="UniProtKB-SubCell"/>
</dbReference>
<dbReference type="InterPro" id="IPR045119">
    <property type="entry name" value="SUN1-5"/>
</dbReference>
<gene>
    <name evidence="7" type="ORF">NLJ89_g4374</name>
</gene>
<name>A0A9W8K2Z4_9AGAR</name>